<comment type="caution">
    <text evidence="1">The sequence shown here is derived from an EMBL/GenBank/DDBJ whole genome shotgun (WGS) entry which is preliminary data.</text>
</comment>
<dbReference type="EMBL" id="SOMN01000002">
    <property type="protein sequence ID" value="TFE30831.1"/>
    <property type="molecule type" value="Genomic_DNA"/>
</dbReference>
<dbReference type="RefSeq" id="WP_135150710.1">
    <property type="nucleotide sequence ID" value="NZ_SOMN01000002.1"/>
</dbReference>
<evidence type="ECO:0000313" key="1">
    <source>
        <dbReference type="EMBL" id="TFE30831.1"/>
    </source>
</evidence>
<keyword evidence="2" id="KW-1185">Reference proteome</keyword>
<gene>
    <name evidence="1" type="ORF">E2980_03375</name>
</gene>
<dbReference type="OrthoDB" id="2666303at2"/>
<reference evidence="1 2" key="1">
    <citation type="submission" date="2019-03" db="EMBL/GenBank/DDBJ databases">
        <title>Cohnella endophytica sp. nov., a novel endophytic bacterium isolated from bark of Sonneratia apetala.</title>
        <authorList>
            <person name="Tuo L."/>
        </authorList>
    </citation>
    <scope>NUCLEOTIDE SEQUENCE [LARGE SCALE GENOMIC DNA]</scope>
    <source>
        <strain evidence="1 2">CCTCC AB 208254</strain>
    </source>
</reference>
<dbReference type="Proteomes" id="UP000297900">
    <property type="component" value="Unassembled WGS sequence"/>
</dbReference>
<evidence type="ECO:0000313" key="2">
    <source>
        <dbReference type="Proteomes" id="UP000297900"/>
    </source>
</evidence>
<dbReference type="AlphaFoldDB" id="A0A4Y8M798"/>
<organism evidence="1 2">
    <name type="scientific">Cohnella luojiensis</name>
    <dbReference type="NCBI Taxonomy" id="652876"/>
    <lineage>
        <taxon>Bacteria</taxon>
        <taxon>Bacillati</taxon>
        <taxon>Bacillota</taxon>
        <taxon>Bacilli</taxon>
        <taxon>Bacillales</taxon>
        <taxon>Paenibacillaceae</taxon>
        <taxon>Cohnella</taxon>
    </lineage>
</organism>
<name>A0A4Y8M798_9BACL</name>
<accession>A0A4Y8M798</accession>
<protein>
    <submittedName>
        <fullName evidence="1">Uncharacterized protein</fullName>
    </submittedName>
</protein>
<sequence>MKIKMITLAAGPNGVKQPGKVYEVDEIEASTLVDGGYASYVDSPPEEKKESADNSYDSISGELIGYCSIVPENVGEEHIFGDVLYAFDREEEGKLYFSKPKPEPISLESFTELKADEQKVLLADLQIDGDIGNEEKRIALYAAYLESKAAPAAE</sequence>
<proteinExistence type="predicted"/>